<feature type="domain" description="YrdC-like" evidence="2">
    <location>
        <begin position="80"/>
        <end position="290"/>
    </location>
</feature>
<reference evidence="3" key="1">
    <citation type="submission" date="2014-05" db="EMBL/GenBank/DDBJ databases">
        <title>The transcriptome of the halophilic microalga Tetraselmis sp. GSL018 isolated from the Great Salt Lake, Utah.</title>
        <authorList>
            <person name="Jinkerson R.E."/>
            <person name="D'Adamo S."/>
            <person name="Posewitz M.C."/>
        </authorList>
    </citation>
    <scope>NUCLEOTIDE SEQUENCE</scope>
    <source>
        <strain evidence="3">GSL018</strain>
    </source>
</reference>
<proteinExistence type="predicted"/>
<dbReference type="SUPFAM" id="SSF55821">
    <property type="entry name" value="YrdC/RibB"/>
    <property type="match status" value="1"/>
</dbReference>
<dbReference type="Gene3D" id="3.90.870.10">
    <property type="entry name" value="DHBP synthase"/>
    <property type="match status" value="1"/>
</dbReference>
<dbReference type="PANTHER" id="PTHR42828">
    <property type="entry name" value="DHBP SYNTHASE RIBB-LIKE ALPHA/BETA DOMAIN-CONTAINING PROTEIN"/>
    <property type="match status" value="1"/>
</dbReference>
<evidence type="ECO:0000256" key="1">
    <source>
        <dbReference type="ARBA" id="ARBA00015492"/>
    </source>
</evidence>
<dbReference type="GO" id="GO:0003725">
    <property type="term" value="F:double-stranded RNA binding"/>
    <property type="evidence" value="ECO:0007669"/>
    <property type="project" value="InterPro"/>
</dbReference>
<dbReference type="InterPro" id="IPR017945">
    <property type="entry name" value="DHBP_synth_RibB-like_a/b_dom"/>
</dbReference>
<organism evidence="3">
    <name type="scientific">Tetraselmis sp. GSL018</name>
    <dbReference type="NCBI Taxonomy" id="582737"/>
    <lineage>
        <taxon>Eukaryota</taxon>
        <taxon>Viridiplantae</taxon>
        <taxon>Chlorophyta</taxon>
        <taxon>core chlorophytes</taxon>
        <taxon>Chlorodendrophyceae</taxon>
        <taxon>Chlorodendrales</taxon>
        <taxon>Chlorodendraceae</taxon>
        <taxon>Tetraselmis</taxon>
    </lineage>
</organism>
<accession>A0A061S5H6</accession>
<dbReference type="AlphaFoldDB" id="A0A061S5H6"/>
<dbReference type="Pfam" id="PF01300">
    <property type="entry name" value="Sua5_yciO_yrdC"/>
    <property type="match status" value="1"/>
</dbReference>
<dbReference type="PROSITE" id="PS51163">
    <property type="entry name" value="YRDC"/>
    <property type="match status" value="1"/>
</dbReference>
<evidence type="ECO:0000259" key="2">
    <source>
        <dbReference type="PROSITE" id="PS51163"/>
    </source>
</evidence>
<dbReference type="InterPro" id="IPR006070">
    <property type="entry name" value="Sua5-like_dom"/>
</dbReference>
<dbReference type="PANTHER" id="PTHR42828:SF3">
    <property type="entry name" value="THREONYLCARBAMOYL-AMP SYNTHASE"/>
    <property type="match status" value="1"/>
</dbReference>
<dbReference type="NCBIfam" id="TIGR00057">
    <property type="entry name" value="L-threonylcarbamoyladenylate synthase"/>
    <property type="match status" value="1"/>
</dbReference>
<name>A0A061S5H6_9CHLO</name>
<dbReference type="EMBL" id="GBEZ01007187">
    <property type="protein sequence ID" value="JAC78259.1"/>
    <property type="molecule type" value="Transcribed_RNA"/>
</dbReference>
<gene>
    <name evidence="3" type="ORF">TSPGSL018_15606</name>
</gene>
<sequence>MATAVQLAAVGGAVACGPRRPPCCLTAAGPAGIAAPRRARRAARVLRADAVHKSKKRQNYGRRSTTEDMYISVQPDWSDLWRVDRAAKLIREGAVGILPTDTFPAFVCDLENKDAVRRLYSVKEMNPSKPLSIMVRDFSDIDEYTHGFPSTNIPGRPDTFRVARQCLPGPYTFILAASKSMPKQCLDFQTGRSKHRKSVGVRMPDNPVCQAVLSQLDHPLLVSSVPLESPDLQEFEDEPIVPDPVYMMDVYGPRGVEFVVDAGPYVGPIIGSTVIDMTTGDISVIRVGKGDVARFGIEGP</sequence>
<protein>
    <recommendedName>
        <fullName evidence="1">Threonylcarbamoyl-AMP synthase</fullName>
    </recommendedName>
</protein>
<dbReference type="InterPro" id="IPR052532">
    <property type="entry name" value="SUA5_domain"/>
</dbReference>
<evidence type="ECO:0000313" key="3">
    <source>
        <dbReference type="EMBL" id="JAC78259.1"/>
    </source>
</evidence>